<reference evidence="3 4" key="1">
    <citation type="submission" date="2016-10" db="EMBL/GenBank/DDBJ databases">
        <authorList>
            <person name="de Groot N.N."/>
        </authorList>
    </citation>
    <scope>NUCLEOTIDE SEQUENCE [LARGE SCALE GENOMIC DNA]</scope>
    <source>
        <strain evidence="3 4">DSM 22220</strain>
    </source>
</reference>
<evidence type="ECO:0000313" key="4">
    <source>
        <dbReference type="Proteomes" id="UP000199344"/>
    </source>
</evidence>
<evidence type="ECO:0000256" key="1">
    <source>
        <dbReference type="ARBA" id="ARBA00009387"/>
    </source>
</evidence>
<dbReference type="OrthoDB" id="9788661at2"/>
<comment type="similarity">
    <text evidence="1">Belongs to the virb1 family.</text>
</comment>
<feature type="domain" description="Transglycosylase SLT" evidence="2">
    <location>
        <begin position="67"/>
        <end position="159"/>
    </location>
</feature>
<organism evidence="3 4">
    <name type="scientific">Paracoccus isoporae</name>
    <dbReference type="NCBI Taxonomy" id="591205"/>
    <lineage>
        <taxon>Bacteria</taxon>
        <taxon>Pseudomonadati</taxon>
        <taxon>Pseudomonadota</taxon>
        <taxon>Alphaproteobacteria</taxon>
        <taxon>Rhodobacterales</taxon>
        <taxon>Paracoccaceae</taxon>
        <taxon>Paracoccus</taxon>
    </lineage>
</organism>
<dbReference type="SUPFAM" id="SSF53955">
    <property type="entry name" value="Lysozyme-like"/>
    <property type="match status" value="1"/>
</dbReference>
<keyword evidence="4" id="KW-1185">Reference proteome</keyword>
<dbReference type="Pfam" id="PF01464">
    <property type="entry name" value="SLT"/>
    <property type="match status" value="1"/>
</dbReference>
<gene>
    <name evidence="3" type="ORF">SAMN05421538_10453</name>
</gene>
<dbReference type="AlphaFoldDB" id="A0A1G7A9K0"/>
<dbReference type="STRING" id="591205.SAMN05421538_10453"/>
<dbReference type="Gene3D" id="1.10.530.10">
    <property type="match status" value="1"/>
</dbReference>
<name>A0A1G7A9K0_9RHOB</name>
<proteinExistence type="inferred from homology"/>
<dbReference type="Proteomes" id="UP000199344">
    <property type="component" value="Unassembled WGS sequence"/>
</dbReference>
<dbReference type="InterPro" id="IPR008258">
    <property type="entry name" value="Transglycosylase_SLT_dom_1"/>
</dbReference>
<dbReference type="RefSeq" id="WP_090522698.1">
    <property type="nucleotide sequence ID" value="NZ_FNAH01000004.1"/>
</dbReference>
<evidence type="ECO:0000313" key="3">
    <source>
        <dbReference type="EMBL" id="SDE10715.1"/>
    </source>
</evidence>
<evidence type="ECO:0000259" key="2">
    <source>
        <dbReference type="Pfam" id="PF01464"/>
    </source>
</evidence>
<sequence length="176" mass="19139">MSDTCASSRPTGGATAARLSRRGALLGLGLTGLLAACGRRGGGERMPDGARPDGLYPGETPAMRRKINYWARQHGIPASLLHRVIQRESDYRAGARNGPYYGLMQILPQTARTMGYRGPASGLLDADTNLKYAGRYLRGAWIVSGGNEAEAVKWYARGYYYEAKRKGLLKETGLRT</sequence>
<dbReference type="EMBL" id="FNAH01000004">
    <property type="protein sequence ID" value="SDE10715.1"/>
    <property type="molecule type" value="Genomic_DNA"/>
</dbReference>
<protein>
    <submittedName>
        <fullName evidence="3">Transglycosylase SLT domain-containing protein</fullName>
    </submittedName>
</protein>
<dbReference type="InterPro" id="IPR023346">
    <property type="entry name" value="Lysozyme-like_dom_sf"/>
</dbReference>
<accession>A0A1G7A9K0</accession>